<organism evidence="3 4">
    <name type="scientific">Paenirhodobacter populi</name>
    <dbReference type="NCBI Taxonomy" id="2306993"/>
    <lineage>
        <taxon>Bacteria</taxon>
        <taxon>Pseudomonadati</taxon>
        <taxon>Pseudomonadota</taxon>
        <taxon>Alphaproteobacteria</taxon>
        <taxon>Rhodobacterales</taxon>
        <taxon>Rhodobacter group</taxon>
        <taxon>Paenirhodobacter</taxon>
    </lineage>
</organism>
<keyword evidence="1" id="KW-0175">Coiled coil</keyword>
<evidence type="ECO:0000313" key="3">
    <source>
        <dbReference type="EMBL" id="RWR14251.1"/>
    </source>
</evidence>
<reference evidence="3 4" key="1">
    <citation type="submission" date="2019-01" db="EMBL/GenBank/DDBJ databases">
        <title>Sinorhodobacter populi sp. nov. isolated from the symptomatic bark tissue of Populus euramericana canker.</title>
        <authorList>
            <person name="Xu G."/>
        </authorList>
    </citation>
    <scope>NUCLEOTIDE SEQUENCE [LARGE SCALE GENOMIC DNA]</scope>
    <source>
        <strain evidence="3 4">2D-5</strain>
    </source>
</reference>
<reference evidence="3 4" key="2">
    <citation type="submission" date="2019-01" db="EMBL/GenBank/DDBJ databases">
        <authorList>
            <person name="Li Y."/>
        </authorList>
    </citation>
    <scope>NUCLEOTIDE SEQUENCE [LARGE SCALE GENOMIC DNA]</scope>
    <source>
        <strain evidence="3 4">2D-5</strain>
    </source>
</reference>
<evidence type="ECO:0000256" key="1">
    <source>
        <dbReference type="SAM" id="Coils"/>
    </source>
</evidence>
<evidence type="ECO:0000313" key="4">
    <source>
        <dbReference type="Proteomes" id="UP000285710"/>
    </source>
</evidence>
<name>A0A443J0V7_9RHOB</name>
<feature type="compositionally biased region" description="Basic and acidic residues" evidence="2">
    <location>
        <begin position="118"/>
        <end position="138"/>
    </location>
</feature>
<sequence>MSDSVVVTLTGPAKVAGRWKKPGDQVRVDETLVSQLPVDPGAVHVSTMSSAEAIDAAVAEKLDAAVKGATRDLEAALVEKISLLSASEGRRELLQARVAELEAQLAVATGPQLASGKDVADTEAAKVTKATSGKETKG</sequence>
<feature type="region of interest" description="Disordered" evidence="2">
    <location>
        <begin position="112"/>
        <end position="138"/>
    </location>
</feature>
<dbReference type="AlphaFoldDB" id="A0A443J0V7"/>
<feature type="coiled-coil region" evidence="1">
    <location>
        <begin position="59"/>
        <end position="104"/>
    </location>
</feature>
<gene>
    <name evidence="3" type="ORF">D2T33_03265</name>
</gene>
<dbReference type="EMBL" id="SAUW01000003">
    <property type="protein sequence ID" value="RWR14251.1"/>
    <property type="molecule type" value="Genomic_DNA"/>
</dbReference>
<dbReference type="RefSeq" id="WP_128268825.1">
    <property type="nucleotide sequence ID" value="NZ_SAUW01000003.1"/>
</dbReference>
<dbReference type="Proteomes" id="UP000285710">
    <property type="component" value="Unassembled WGS sequence"/>
</dbReference>
<proteinExistence type="predicted"/>
<accession>A0A443J0V7</accession>
<protein>
    <submittedName>
        <fullName evidence="3">Uncharacterized protein</fullName>
    </submittedName>
</protein>
<evidence type="ECO:0000256" key="2">
    <source>
        <dbReference type="SAM" id="MobiDB-lite"/>
    </source>
</evidence>
<keyword evidence="4" id="KW-1185">Reference proteome</keyword>
<comment type="caution">
    <text evidence="3">The sequence shown here is derived from an EMBL/GenBank/DDBJ whole genome shotgun (WGS) entry which is preliminary data.</text>
</comment>